<comment type="subcellular location">
    <subcellularLocation>
        <location evidence="1">Membrane</location>
        <topology evidence="1">Multi-pass membrane protein</topology>
    </subcellularLocation>
</comment>
<keyword evidence="2 5" id="KW-0812">Transmembrane</keyword>
<accession>A0A4S4L063</accession>
<name>A0A4S4L063_9AGAM</name>
<evidence type="ECO:0000256" key="4">
    <source>
        <dbReference type="ARBA" id="ARBA00023136"/>
    </source>
</evidence>
<proteinExistence type="predicted"/>
<reference evidence="6 7" key="1">
    <citation type="submission" date="2019-02" db="EMBL/GenBank/DDBJ databases">
        <title>Genome sequencing of the rare red list fungi Phellinidium pouzarii.</title>
        <authorList>
            <person name="Buettner E."/>
            <person name="Kellner H."/>
        </authorList>
    </citation>
    <scope>NUCLEOTIDE SEQUENCE [LARGE SCALE GENOMIC DNA]</scope>
    <source>
        <strain evidence="6 7">DSM 108285</strain>
    </source>
</reference>
<dbReference type="InterPro" id="IPR050360">
    <property type="entry name" value="MFS_Sugar_Transporters"/>
</dbReference>
<dbReference type="InterPro" id="IPR005828">
    <property type="entry name" value="MFS_sugar_transport-like"/>
</dbReference>
<keyword evidence="7" id="KW-1185">Reference proteome</keyword>
<dbReference type="Pfam" id="PF00083">
    <property type="entry name" value="Sugar_tr"/>
    <property type="match status" value="1"/>
</dbReference>
<gene>
    <name evidence="6" type="ORF">EW145_g5394</name>
</gene>
<dbReference type="Proteomes" id="UP000308199">
    <property type="component" value="Unassembled WGS sequence"/>
</dbReference>
<evidence type="ECO:0000256" key="1">
    <source>
        <dbReference type="ARBA" id="ARBA00004141"/>
    </source>
</evidence>
<protein>
    <recommendedName>
        <fullName evidence="8">Major facilitator superfamily (MFS) profile domain-containing protein</fullName>
    </recommendedName>
</protein>
<evidence type="ECO:0000256" key="5">
    <source>
        <dbReference type="SAM" id="Phobius"/>
    </source>
</evidence>
<dbReference type="GO" id="GO:0005351">
    <property type="term" value="F:carbohydrate:proton symporter activity"/>
    <property type="evidence" value="ECO:0007669"/>
    <property type="project" value="TreeGrafter"/>
</dbReference>
<evidence type="ECO:0000313" key="6">
    <source>
        <dbReference type="EMBL" id="THH04612.1"/>
    </source>
</evidence>
<dbReference type="EMBL" id="SGPK01000327">
    <property type="protein sequence ID" value="THH04612.1"/>
    <property type="molecule type" value="Genomic_DNA"/>
</dbReference>
<dbReference type="InterPro" id="IPR036259">
    <property type="entry name" value="MFS_trans_sf"/>
</dbReference>
<dbReference type="AlphaFoldDB" id="A0A4S4L063"/>
<dbReference type="Gene3D" id="1.20.1250.20">
    <property type="entry name" value="MFS general substrate transporter like domains"/>
    <property type="match status" value="1"/>
</dbReference>
<dbReference type="OrthoDB" id="2544694at2759"/>
<dbReference type="GO" id="GO:0016020">
    <property type="term" value="C:membrane"/>
    <property type="evidence" value="ECO:0007669"/>
    <property type="project" value="UniProtKB-SubCell"/>
</dbReference>
<evidence type="ECO:0008006" key="8">
    <source>
        <dbReference type="Google" id="ProtNLM"/>
    </source>
</evidence>
<evidence type="ECO:0000256" key="2">
    <source>
        <dbReference type="ARBA" id="ARBA00022692"/>
    </source>
</evidence>
<organism evidence="6 7">
    <name type="scientific">Phellinidium pouzarii</name>
    <dbReference type="NCBI Taxonomy" id="167371"/>
    <lineage>
        <taxon>Eukaryota</taxon>
        <taxon>Fungi</taxon>
        <taxon>Dikarya</taxon>
        <taxon>Basidiomycota</taxon>
        <taxon>Agaricomycotina</taxon>
        <taxon>Agaricomycetes</taxon>
        <taxon>Hymenochaetales</taxon>
        <taxon>Hymenochaetaceae</taxon>
        <taxon>Phellinidium</taxon>
    </lineage>
</organism>
<evidence type="ECO:0000313" key="7">
    <source>
        <dbReference type="Proteomes" id="UP000308199"/>
    </source>
</evidence>
<evidence type="ECO:0000256" key="3">
    <source>
        <dbReference type="ARBA" id="ARBA00022989"/>
    </source>
</evidence>
<keyword evidence="3 5" id="KW-1133">Transmembrane helix</keyword>
<dbReference type="PANTHER" id="PTHR48022:SF78">
    <property type="entry name" value="MONOSACCHARIDE TRANSPORTER, PUTATIVE (AFU_ORTHOLOGUE AFUA_2G02110)-RELATED"/>
    <property type="match status" value="1"/>
</dbReference>
<dbReference type="SUPFAM" id="SSF103473">
    <property type="entry name" value="MFS general substrate transporter"/>
    <property type="match status" value="1"/>
</dbReference>
<dbReference type="PANTHER" id="PTHR48022">
    <property type="entry name" value="PLASTIDIC GLUCOSE TRANSPORTER 4"/>
    <property type="match status" value="1"/>
</dbReference>
<sequence length="115" mass="13186">MAWGVFGWSIGNGWLTLLNPVMFSAIRENTLYIFGAVNFLSIPLVWAFYPETANRTLEEVDLLFATRSPFNWDEERNFQRLRAESAKIKEKGREIMHKGSAVGAEIMEEKGKEDV</sequence>
<feature type="transmembrane region" description="Helical" evidence="5">
    <location>
        <begin position="6"/>
        <end position="23"/>
    </location>
</feature>
<feature type="transmembrane region" description="Helical" evidence="5">
    <location>
        <begin position="30"/>
        <end position="49"/>
    </location>
</feature>
<keyword evidence="4 5" id="KW-0472">Membrane</keyword>
<comment type="caution">
    <text evidence="6">The sequence shown here is derived from an EMBL/GenBank/DDBJ whole genome shotgun (WGS) entry which is preliminary data.</text>
</comment>